<evidence type="ECO:0008006" key="4">
    <source>
        <dbReference type="Google" id="ProtNLM"/>
    </source>
</evidence>
<proteinExistence type="predicted"/>
<evidence type="ECO:0000313" key="2">
    <source>
        <dbReference type="EMBL" id="NJC27247.1"/>
    </source>
</evidence>
<name>A0ABX0XDG0_9BACT</name>
<dbReference type="RefSeq" id="WP_168038153.1">
    <property type="nucleotide sequence ID" value="NZ_JAATJH010000004.1"/>
</dbReference>
<keyword evidence="1" id="KW-1133">Transmembrane helix</keyword>
<evidence type="ECO:0000313" key="3">
    <source>
        <dbReference type="Proteomes" id="UP000770785"/>
    </source>
</evidence>
<keyword evidence="1" id="KW-0812">Transmembrane</keyword>
<evidence type="ECO:0000256" key="1">
    <source>
        <dbReference type="SAM" id="Phobius"/>
    </source>
</evidence>
<dbReference type="EMBL" id="JAATJH010000004">
    <property type="protein sequence ID" value="NJC27247.1"/>
    <property type="molecule type" value="Genomic_DNA"/>
</dbReference>
<gene>
    <name evidence="2" type="ORF">GGR27_002760</name>
</gene>
<organism evidence="2 3">
    <name type="scientific">Neolewinella antarctica</name>
    <dbReference type="NCBI Taxonomy" id="442734"/>
    <lineage>
        <taxon>Bacteria</taxon>
        <taxon>Pseudomonadati</taxon>
        <taxon>Bacteroidota</taxon>
        <taxon>Saprospiria</taxon>
        <taxon>Saprospirales</taxon>
        <taxon>Lewinellaceae</taxon>
        <taxon>Neolewinella</taxon>
    </lineage>
</organism>
<accession>A0ABX0XDG0</accession>
<sequence length="130" mass="14549">MGVFKFLKPPSHQQFSYKPRYWNPKKEEAEQRNARIEQLQNGGIDAMKTRISGGFRKGAGGAAAGTYRNQRVKRSNGTLFLVIIGLLVVSYFAIEVYFPDFSGWLNTELPQAPAEAPPVDNAPTMEVEEL</sequence>
<dbReference type="Proteomes" id="UP000770785">
    <property type="component" value="Unassembled WGS sequence"/>
</dbReference>
<reference evidence="2 3" key="1">
    <citation type="submission" date="2020-03" db="EMBL/GenBank/DDBJ databases">
        <title>Genomic Encyclopedia of Type Strains, Phase IV (KMG-IV): sequencing the most valuable type-strain genomes for metagenomic binning, comparative biology and taxonomic classification.</title>
        <authorList>
            <person name="Goeker M."/>
        </authorList>
    </citation>
    <scope>NUCLEOTIDE SEQUENCE [LARGE SCALE GENOMIC DNA]</scope>
    <source>
        <strain evidence="2 3">DSM 105096</strain>
    </source>
</reference>
<feature type="transmembrane region" description="Helical" evidence="1">
    <location>
        <begin position="78"/>
        <end position="98"/>
    </location>
</feature>
<keyword evidence="1" id="KW-0472">Membrane</keyword>
<keyword evidence="3" id="KW-1185">Reference proteome</keyword>
<protein>
    <recommendedName>
        <fullName evidence="4">Stress-associated endoplasmic reticulum protein</fullName>
    </recommendedName>
</protein>
<comment type="caution">
    <text evidence="2">The sequence shown here is derived from an EMBL/GenBank/DDBJ whole genome shotgun (WGS) entry which is preliminary data.</text>
</comment>